<comment type="caution">
    <text evidence="3">The sequence shown here is derived from an EMBL/GenBank/DDBJ whole genome shotgun (WGS) entry which is preliminary data.</text>
</comment>
<protein>
    <recommendedName>
        <fullName evidence="5">Septum formation initiator</fullName>
    </recommendedName>
</protein>
<name>A0A2G9YUB4_9BACT</name>
<evidence type="ECO:0000313" key="4">
    <source>
        <dbReference type="Proteomes" id="UP000229054"/>
    </source>
</evidence>
<sequence length="133" mass="15834">MITKFKKPKKPSPLKTLFLSIFLGLSFLLIIGFLVFSNWRISQRRAELAAEIAALQEEIRVLEEENQDLKTGITQTQGEDYWKEKLYEQGYVEKGEQQVVILPPEAEETEEKVEKNFWNPQSWWEWLKEKMRQ</sequence>
<dbReference type="EMBL" id="PCRN01000049">
    <property type="protein sequence ID" value="PIP22323.1"/>
    <property type="molecule type" value="Genomic_DNA"/>
</dbReference>
<keyword evidence="2" id="KW-0812">Transmembrane</keyword>
<evidence type="ECO:0000256" key="1">
    <source>
        <dbReference type="SAM" id="Coils"/>
    </source>
</evidence>
<keyword evidence="2" id="KW-1133">Transmembrane helix</keyword>
<dbReference type="Proteomes" id="UP000229054">
    <property type="component" value="Unassembled WGS sequence"/>
</dbReference>
<reference evidence="3 4" key="1">
    <citation type="submission" date="2017-09" db="EMBL/GenBank/DDBJ databases">
        <title>Depth-based differentiation of microbial function through sediment-hosted aquifers and enrichment of novel symbionts in the deep terrestrial subsurface.</title>
        <authorList>
            <person name="Probst A.J."/>
            <person name="Ladd B."/>
            <person name="Jarett J.K."/>
            <person name="Geller-Mcgrath D.E."/>
            <person name="Sieber C.M."/>
            <person name="Emerson J.B."/>
            <person name="Anantharaman K."/>
            <person name="Thomas B.C."/>
            <person name="Malmstrom R."/>
            <person name="Stieglmeier M."/>
            <person name="Klingl A."/>
            <person name="Woyke T."/>
            <person name="Ryan C.M."/>
            <person name="Banfield J.F."/>
        </authorList>
    </citation>
    <scope>NUCLEOTIDE SEQUENCE [LARGE SCALE GENOMIC DNA]</scope>
    <source>
        <strain evidence="3">CG23_combo_of_CG06-09_8_20_14_all_39_25</strain>
    </source>
</reference>
<evidence type="ECO:0000256" key="2">
    <source>
        <dbReference type="SAM" id="Phobius"/>
    </source>
</evidence>
<feature type="coiled-coil region" evidence="1">
    <location>
        <begin position="38"/>
        <end position="79"/>
    </location>
</feature>
<gene>
    <name evidence="3" type="ORF">COX38_01210</name>
</gene>
<accession>A0A2G9YUB4</accession>
<evidence type="ECO:0008006" key="5">
    <source>
        <dbReference type="Google" id="ProtNLM"/>
    </source>
</evidence>
<feature type="transmembrane region" description="Helical" evidence="2">
    <location>
        <begin position="17"/>
        <end position="36"/>
    </location>
</feature>
<keyword evidence="2" id="KW-0472">Membrane</keyword>
<dbReference type="AlphaFoldDB" id="A0A2G9YUB4"/>
<dbReference type="InterPro" id="IPR007060">
    <property type="entry name" value="FtsL/DivIC"/>
</dbReference>
<dbReference type="Pfam" id="PF04977">
    <property type="entry name" value="DivIC"/>
    <property type="match status" value="1"/>
</dbReference>
<keyword evidence="1" id="KW-0175">Coiled coil</keyword>
<organism evidence="3 4">
    <name type="scientific">Candidatus Nealsonbacteria bacterium CG23_combo_of_CG06-09_8_20_14_all_39_25</name>
    <dbReference type="NCBI Taxonomy" id="1974723"/>
    <lineage>
        <taxon>Bacteria</taxon>
        <taxon>Candidatus Nealsoniibacteriota</taxon>
    </lineage>
</organism>
<proteinExistence type="predicted"/>
<evidence type="ECO:0000313" key="3">
    <source>
        <dbReference type="EMBL" id="PIP22323.1"/>
    </source>
</evidence>